<name>A0A0K9NKN4_ZOSMR</name>
<gene>
    <name evidence="1" type="ORF">ZOSMA_947G00020</name>
</gene>
<keyword evidence="2" id="KW-1185">Reference proteome</keyword>
<accession>A0A0K9NKN4</accession>
<reference evidence="2" key="1">
    <citation type="journal article" date="2016" name="Nature">
        <title>The genome of the seagrass Zostera marina reveals angiosperm adaptation to the sea.</title>
        <authorList>
            <person name="Olsen J.L."/>
            <person name="Rouze P."/>
            <person name="Verhelst B."/>
            <person name="Lin Y.-C."/>
            <person name="Bayer T."/>
            <person name="Collen J."/>
            <person name="Dattolo E."/>
            <person name="De Paoli E."/>
            <person name="Dittami S."/>
            <person name="Maumus F."/>
            <person name="Michel G."/>
            <person name="Kersting A."/>
            <person name="Lauritano C."/>
            <person name="Lohaus R."/>
            <person name="Toepel M."/>
            <person name="Tonon T."/>
            <person name="Vanneste K."/>
            <person name="Amirebrahimi M."/>
            <person name="Brakel J."/>
            <person name="Bostroem C."/>
            <person name="Chovatia M."/>
            <person name="Grimwood J."/>
            <person name="Jenkins J.W."/>
            <person name="Jueterbock A."/>
            <person name="Mraz A."/>
            <person name="Stam W.T."/>
            <person name="Tice H."/>
            <person name="Bornberg-Bauer E."/>
            <person name="Green P.J."/>
            <person name="Pearson G.A."/>
            <person name="Procaccini G."/>
            <person name="Duarte C.M."/>
            <person name="Schmutz J."/>
            <person name="Reusch T.B.H."/>
            <person name="Van de Peer Y."/>
        </authorList>
    </citation>
    <scope>NUCLEOTIDE SEQUENCE [LARGE SCALE GENOMIC DNA]</scope>
    <source>
        <strain evidence="2">cv. Finnish</strain>
    </source>
</reference>
<dbReference type="Proteomes" id="UP000036987">
    <property type="component" value="Unassembled WGS sequence"/>
</dbReference>
<protein>
    <submittedName>
        <fullName evidence="1">Uncharacterized protein</fullName>
    </submittedName>
</protein>
<proteinExistence type="predicted"/>
<dbReference type="AlphaFoldDB" id="A0A0K9NKN4"/>
<evidence type="ECO:0000313" key="2">
    <source>
        <dbReference type="Proteomes" id="UP000036987"/>
    </source>
</evidence>
<evidence type="ECO:0000313" key="1">
    <source>
        <dbReference type="EMBL" id="KMZ56535.1"/>
    </source>
</evidence>
<sequence length="27" mass="2869">MIISQSVRHTDSKPSNVFVRGLVGGLA</sequence>
<comment type="caution">
    <text evidence="1">The sequence shown here is derived from an EMBL/GenBank/DDBJ whole genome shotgun (WGS) entry which is preliminary data.</text>
</comment>
<organism evidence="1 2">
    <name type="scientific">Zostera marina</name>
    <name type="common">Eelgrass</name>
    <dbReference type="NCBI Taxonomy" id="29655"/>
    <lineage>
        <taxon>Eukaryota</taxon>
        <taxon>Viridiplantae</taxon>
        <taxon>Streptophyta</taxon>
        <taxon>Embryophyta</taxon>
        <taxon>Tracheophyta</taxon>
        <taxon>Spermatophyta</taxon>
        <taxon>Magnoliopsida</taxon>
        <taxon>Liliopsida</taxon>
        <taxon>Zosteraceae</taxon>
        <taxon>Zostera</taxon>
    </lineage>
</organism>
<dbReference type="EMBL" id="LFYR01002165">
    <property type="protein sequence ID" value="KMZ56535.1"/>
    <property type="molecule type" value="Genomic_DNA"/>
</dbReference>